<organism evidence="1 2">
    <name type="scientific">Merdimmobilis hominis</name>
    <dbReference type="NCBI Taxonomy" id="2897707"/>
    <lineage>
        <taxon>Bacteria</taxon>
        <taxon>Bacillati</taxon>
        <taxon>Bacillota</taxon>
        <taxon>Clostridia</taxon>
        <taxon>Eubacteriales</taxon>
        <taxon>Oscillospiraceae</taxon>
        <taxon>Merdimmobilis</taxon>
    </lineage>
</organism>
<comment type="caution">
    <text evidence="1">The sequence shown here is derived from an EMBL/GenBank/DDBJ whole genome shotgun (WGS) entry which is preliminary data.</text>
</comment>
<dbReference type="Proteomes" id="UP000774750">
    <property type="component" value="Unassembled WGS sequence"/>
</dbReference>
<dbReference type="InterPro" id="IPR058532">
    <property type="entry name" value="YjbR/MT2646/Rv2570-like"/>
</dbReference>
<dbReference type="SUPFAM" id="SSF142906">
    <property type="entry name" value="YjbR-like"/>
    <property type="match status" value="1"/>
</dbReference>
<dbReference type="GO" id="GO:0003677">
    <property type="term" value="F:DNA binding"/>
    <property type="evidence" value="ECO:0007669"/>
    <property type="project" value="UniProtKB-KW"/>
</dbReference>
<dbReference type="EMBL" id="JACJKY010000006">
    <property type="protein sequence ID" value="MBM6920519.1"/>
    <property type="molecule type" value="Genomic_DNA"/>
</dbReference>
<dbReference type="RefSeq" id="WP_204445482.1">
    <property type="nucleotide sequence ID" value="NZ_JACJKY010000006.1"/>
</dbReference>
<dbReference type="PANTHER" id="PTHR35145">
    <property type="entry name" value="CYTOPLASMIC PROTEIN-RELATED"/>
    <property type="match status" value="1"/>
</dbReference>
<dbReference type="AlphaFoldDB" id="A0A938X6P8"/>
<protein>
    <submittedName>
        <fullName evidence="1">MmcQ/YjbR family DNA-binding protein</fullName>
    </submittedName>
</protein>
<reference evidence="1" key="1">
    <citation type="submission" date="2020-08" db="EMBL/GenBank/DDBJ databases">
        <authorList>
            <person name="Cejkova D."/>
            <person name="Kubasova T."/>
            <person name="Jahodarova E."/>
            <person name="Rychlik I."/>
        </authorList>
    </citation>
    <scope>NUCLEOTIDE SEQUENCE</scope>
    <source>
        <strain evidence="1">An559</strain>
    </source>
</reference>
<dbReference type="Gene3D" id="3.90.1150.30">
    <property type="match status" value="1"/>
</dbReference>
<evidence type="ECO:0000313" key="2">
    <source>
        <dbReference type="Proteomes" id="UP000774750"/>
    </source>
</evidence>
<accession>A0A938X6P8</accession>
<evidence type="ECO:0000313" key="1">
    <source>
        <dbReference type="EMBL" id="MBM6920519.1"/>
    </source>
</evidence>
<gene>
    <name evidence="1" type="ORF">H6A12_05035</name>
</gene>
<keyword evidence="2" id="KW-1185">Reference proteome</keyword>
<dbReference type="InterPro" id="IPR038056">
    <property type="entry name" value="YjbR-like_sf"/>
</dbReference>
<dbReference type="Pfam" id="PF04237">
    <property type="entry name" value="YjbR"/>
    <property type="match status" value="1"/>
</dbReference>
<reference evidence="1" key="2">
    <citation type="journal article" date="2021" name="Sci. Rep.">
        <title>The distribution of antibiotic resistance genes in chicken gut microbiota commensals.</title>
        <authorList>
            <person name="Juricova H."/>
            <person name="Matiasovicova J."/>
            <person name="Kubasova T."/>
            <person name="Cejkova D."/>
            <person name="Rychlik I."/>
        </authorList>
    </citation>
    <scope>NUCLEOTIDE SEQUENCE</scope>
    <source>
        <strain evidence="1">An559</strain>
    </source>
</reference>
<proteinExistence type="predicted"/>
<dbReference type="PANTHER" id="PTHR35145:SF1">
    <property type="entry name" value="CYTOPLASMIC PROTEIN"/>
    <property type="match status" value="1"/>
</dbReference>
<keyword evidence="1" id="KW-0238">DNA-binding</keyword>
<name>A0A938X6P8_9FIRM</name>
<dbReference type="InterPro" id="IPR007351">
    <property type="entry name" value="YjbR"/>
</dbReference>
<sequence>MRYLWIDEFLLNKRSVMKDLQPSWNWIRYQIGGKMFAAICLDSENNPYYITLKVDPAESEFLRSQYTDIIPGYYSDKRNWISVNPDGCVPDALLKELLDKAYRLVLSGFSKKRQREILNISCCGAECTSCALYETACEGCNACQGKVFHMEAGKSCPIYVCAIIKHRYRSCGDCESFPCDLVYATRDPALSDAEFAASVDERVRRLREV</sequence>